<keyword evidence="4" id="KW-1003">Cell membrane</keyword>
<dbReference type="PANTHER" id="PTHR11923">
    <property type="entry name" value="SCAVENGER RECEPTOR CLASS B TYPE-1 SR-B1"/>
    <property type="match status" value="1"/>
</dbReference>
<evidence type="ECO:0000256" key="12">
    <source>
        <dbReference type="ARBA" id="ARBA00042244"/>
    </source>
</evidence>
<evidence type="ECO:0000256" key="10">
    <source>
        <dbReference type="ARBA" id="ARBA00023180"/>
    </source>
</evidence>
<evidence type="ECO:0000256" key="2">
    <source>
        <dbReference type="ARBA" id="ARBA00004651"/>
    </source>
</evidence>
<dbReference type="GO" id="GO:0005737">
    <property type="term" value="C:cytoplasm"/>
    <property type="evidence" value="ECO:0007669"/>
    <property type="project" value="TreeGrafter"/>
</dbReference>
<comment type="caution">
    <text evidence="15">The sequence shown here is derived from an EMBL/GenBank/DDBJ whole genome shotgun (WGS) entry which is preliminary data.</text>
</comment>
<evidence type="ECO:0000256" key="9">
    <source>
        <dbReference type="ARBA" id="ARBA00023170"/>
    </source>
</evidence>
<evidence type="ECO:0000256" key="11">
    <source>
        <dbReference type="ARBA" id="ARBA00040821"/>
    </source>
</evidence>
<evidence type="ECO:0000256" key="4">
    <source>
        <dbReference type="ARBA" id="ARBA00022475"/>
    </source>
</evidence>
<evidence type="ECO:0000256" key="8">
    <source>
        <dbReference type="ARBA" id="ARBA00023157"/>
    </source>
</evidence>
<gene>
    <name evidence="15" type="primary">SCARB1</name>
    <name evidence="15" type="ORF">CDAR_565821</name>
</gene>
<comment type="similarity">
    <text evidence="3">Belongs to the CD36 family.</text>
</comment>
<feature type="region of interest" description="Disordered" evidence="13">
    <location>
        <begin position="570"/>
        <end position="600"/>
    </location>
</feature>
<evidence type="ECO:0000313" key="16">
    <source>
        <dbReference type="Proteomes" id="UP001054837"/>
    </source>
</evidence>
<keyword evidence="7 14" id="KW-0472">Membrane</keyword>
<keyword evidence="8" id="KW-1015">Disulfide bond</keyword>
<keyword evidence="9 15" id="KW-0675">Receptor</keyword>
<evidence type="ECO:0000256" key="5">
    <source>
        <dbReference type="ARBA" id="ARBA00022692"/>
    </source>
</evidence>
<dbReference type="Proteomes" id="UP001054837">
    <property type="component" value="Unassembled WGS sequence"/>
</dbReference>
<comment type="subcellular location">
    <subcellularLocation>
        <location evidence="2">Cell membrane</location>
        <topology evidence="2">Multi-pass membrane protein</topology>
    </subcellularLocation>
    <subcellularLocation>
        <location evidence="1">Membrane</location>
        <location evidence="1">Caveola</location>
        <topology evidence="1">Multi-pass membrane protein</topology>
    </subcellularLocation>
</comment>
<name>A0AAV4UYE2_9ARAC</name>
<proteinExistence type="inferred from homology"/>
<evidence type="ECO:0000256" key="14">
    <source>
        <dbReference type="SAM" id="Phobius"/>
    </source>
</evidence>
<evidence type="ECO:0000313" key="15">
    <source>
        <dbReference type="EMBL" id="GIY62946.1"/>
    </source>
</evidence>
<dbReference type="InterPro" id="IPR005428">
    <property type="entry name" value="CD36/SCARB1/SNMP1"/>
</dbReference>
<dbReference type="PANTHER" id="PTHR11923:SF110">
    <property type="entry name" value="SCAVENGER RECEPTOR CLASS B MEMBER 1"/>
    <property type="match status" value="1"/>
</dbReference>
<evidence type="ECO:0000256" key="1">
    <source>
        <dbReference type="ARBA" id="ARBA00004189"/>
    </source>
</evidence>
<dbReference type="PRINTS" id="PR01610">
    <property type="entry name" value="CD36ANTIGEN"/>
</dbReference>
<dbReference type="InterPro" id="IPR002159">
    <property type="entry name" value="CD36_fam"/>
</dbReference>
<dbReference type="PRINTS" id="PR01609">
    <property type="entry name" value="CD36FAMILY"/>
</dbReference>
<evidence type="ECO:0000256" key="3">
    <source>
        <dbReference type="ARBA" id="ARBA00010532"/>
    </source>
</evidence>
<dbReference type="AlphaFoldDB" id="A0AAV4UYE2"/>
<evidence type="ECO:0000256" key="6">
    <source>
        <dbReference type="ARBA" id="ARBA00022989"/>
    </source>
</evidence>
<dbReference type="GO" id="GO:0005044">
    <property type="term" value="F:scavenger receptor activity"/>
    <property type="evidence" value="ECO:0007669"/>
    <property type="project" value="TreeGrafter"/>
</dbReference>
<dbReference type="GO" id="GO:0005901">
    <property type="term" value="C:caveola"/>
    <property type="evidence" value="ECO:0007669"/>
    <property type="project" value="UniProtKB-SubCell"/>
</dbReference>
<dbReference type="EMBL" id="BPLQ01012143">
    <property type="protein sequence ID" value="GIY62946.1"/>
    <property type="molecule type" value="Genomic_DNA"/>
</dbReference>
<protein>
    <recommendedName>
        <fullName evidence="11">Scavenger receptor class B member 1</fullName>
    </recommendedName>
    <alternativeName>
        <fullName evidence="12">SR-BI</fullName>
    </alternativeName>
</protein>
<feature type="transmembrane region" description="Helical" evidence="14">
    <location>
        <begin position="80"/>
        <end position="100"/>
    </location>
</feature>
<keyword evidence="5 14" id="KW-0812">Transmembrane</keyword>
<reference evidence="15 16" key="1">
    <citation type="submission" date="2021-06" db="EMBL/GenBank/DDBJ databases">
        <title>Caerostris darwini draft genome.</title>
        <authorList>
            <person name="Kono N."/>
            <person name="Arakawa K."/>
        </authorList>
    </citation>
    <scope>NUCLEOTIDE SEQUENCE [LARGE SCALE GENOMIC DNA]</scope>
</reference>
<feature type="compositionally biased region" description="Polar residues" evidence="13">
    <location>
        <begin position="583"/>
        <end position="600"/>
    </location>
</feature>
<evidence type="ECO:0000256" key="7">
    <source>
        <dbReference type="ARBA" id="ARBA00023136"/>
    </source>
</evidence>
<keyword evidence="16" id="KW-1185">Reference proteome</keyword>
<accession>A0AAV4UYE2</accession>
<organism evidence="15 16">
    <name type="scientific">Caerostris darwini</name>
    <dbReference type="NCBI Taxonomy" id="1538125"/>
    <lineage>
        <taxon>Eukaryota</taxon>
        <taxon>Metazoa</taxon>
        <taxon>Ecdysozoa</taxon>
        <taxon>Arthropoda</taxon>
        <taxon>Chelicerata</taxon>
        <taxon>Arachnida</taxon>
        <taxon>Araneae</taxon>
        <taxon>Araneomorphae</taxon>
        <taxon>Entelegynae</taxon>
        <taxon>Araneoidea</taxon>
        <taxon>Araneidae</taxon>
        <taxon>Caerostris</taxon>
    </lineage>
</organism>
<evidence type="ECO:0000256" key="13">
    <source>
        <dbReference type="SAM" id="MobiDB-lite"/>
    </source>
</evidence>
<keyword evidence="10" id="KW-0325">Glycoprotein</keyword>
<sequence length="631" mass="72476">MNRISKYVRVKVLAYSWATCNQYHELLRNIWPAISRIWLYFYQGLSISCRRRKRCCGVAHSPFHSKTNSAKMAFRSKPGAIQFITGGFLFIVAFVAILSFPKLYKVELQHEITLMNNTLLFDIWKDLPIPIYQKFYFFNISNSEHYLNNSDEKMIVQEVGPYTYSSRWVKENITWNDGTITYREVKTFHFEQELSEGSEEDIICTINGPYAAAANLVGKKESYVQNLVNIQFKNLDLKIIIKKAVKELSFEGYKDKLLSDSIVKKMIVTPYKDGIFAWFYDKNATDDGMFTVFTGHDDLLKLNFIQKWNGKSSLNYWKNDTCNAINGTNAELGPPLRENQTTYTFFQPLACRSLTFDYVEEKFHKGFKSKRFQNTRKIFANELENPDNYCFTRDQTLPSGVLDISSCQYDAPIYLSFPHFYLADPYYLKIVHGLRPNSLLHKSYIDVEPITGVSVGLAMRVQVNVHLEQNSHFVDFENVISGIYPVFWTELSTEIDDNLSKTLKEKMDNPKKIGYSVLGALFAVSLALLSWGAFIKYRNRDRTWKERQPLLDQTNNIPYHAVVTRAGPLGESSNIKSSEARNSESATTRENAINSIRSNTHTITTESNIPCAHVSSSALMTPGFVDHGKTL</sequence>
<feature type="transmembrane region" description="Helical" evidence="14">
    <location>
        <begin position="513"/>
        <end position="535"/>
    </location>
</feature>
<dbReference type="Pfam" id="PF01130">
    <property type="entry name" value="CD36"/>
    <property type="match status" value="1"/>
</dbReference>
<keyword evidence="6 14" id="KW-1133">Transmembrane helix</keyword>